<dbReference type="InterPro" id="IPR036282">
    <property type="entry name" value="Glutathione-S-Trfase_C_sf"/>
</dbReference>
<dbReference type="PROSITE" id="PS50404">
    <property type="entry name" value="GST_NTER"/>
    <property type="match status" value="1"/>
</dbReference>
<dbReference type="Pfam" id="PF14497">
    <property type="entry name" value="GST_C_3"/>
    <property type="match status" value="1"/>
</dbReference>
<dbReference type="CDD" id="cd03075">
    <property type="entry name" value="GST_N_Mu"/>
    <property type="match status" value="1"/>
</dbReference>
<evidence type="ECO:0000313" key="8">
    <source>
        <dbReference type="EMBL" id="CAD7628556.1"/>
    </source>
</evidence>
<dbReference type="GO" id="GO:0030154">
    <property type="term" value="P:cell differentiation"/>
    <property type="evidence" value="ECO:0007669"/>
    <property type="project" value="TreeGrafter"/>
</dbReference>
<dbReference type="EC" id="2.5.1.18" evidence="2"/>
<feature type="region of interest" description="Disordered" evidence="5">
    <location>
        <begin position="624"/>
        <end position="683"/>
    </location>
</feature>
<keyword evidence="4" id="KW-0808">Transferase</keyword>
<evidence type="ECO:0000256" key="1">
    <source>
        <dbReference type="ARBA" id="ARBA00005861"/>
    </source>
</evidence>
<dbReference type="EMBL" id="CAJPIZ010005827">
    <property type="protein sequence ID" value="CAG2108986.1"/>
    <property type="molecule type" value="Genomic_DNA"/>
</dbReference>
<dbReference type="PANTHER" id="PTHR14038">
    <property type="entry name" value="BAT2 HLA-B-ASSOCIATED TRANSCRIPT 2"/>
    <property type="match status" value="1"/>
</dbReference>
<evidence type="ECO:0000259" key="6">
    <source>
        <dbReference type="PROSITE" id="PS50404"/>
    </source>
</evidence>
<feature type="region of interest" description="Disordered" evidence="5">
    <location>
        <begin position="707"/>
        <end position="825"/>
    </location>
</feature>
<feature type="compositionally biased region" description="Polar residues" evidence="5">
    <location>
        <begin position="529"/>
        <end position="557"/>
    </location>
</feature>
<dbReference type="AlphaFoldDB" id="A0A7R9Q1D5"/>
<feature type="compositionally biased region" description="Basic and acidic residues" evidence="5">
    <location>
        <begin position="814"/>
        <end position="825"/>
    </location>
</feature>
<sequence>MASDLPVFGYWNIRGLGQPIRLLLAYTETEYTDKRYNYGPPHEDQVEWYESKKSFGLDFPNLPYYIDGDVKITQSLTIMRYLSKKHRLAGHNEREKIRIDVLEGQLKDYRAGFLEATFDPHFETARVEYLKTVPSVLKSLSDFLGDHPYFAGKSISYVDFIAYEFIDLHYYLEPELFAHHPNLKEFLGRIEELPTVHKYQYSDNYIRWPSGLVVRWYKNVRACGVRVGCNSLWIGWQCCECCGIGVKHRSLALALTRSVWKGEGIEQKADQTHKKAFNLFAIFEHILHSLNAYVLIDFSGLTSKGENKSKQKYQSLNINNLYKGKSLETTKTSVAPKHGLQTLGKVGAGRRMPPPANLPSLKSQTTTNQNITLVPTGGQGWGSGKDEDSGATPPLQTSSTGVDAQPLSAQKPSAGPLNPLMTSSTATTDTNVGAIALGLTSAALTAQSKTWSTITATAEHPESGPEKSFSVQQLPFFPQEFPKLDGGNAPQDATTKPSAEISYGPGPSLRPQTEGSWGRGTLQAPQPGINPNANQSPNAGSAASGQPPSHPNDQNIPQMARGLYPQSGGPPTQRGPMPGAVPIMPAANQTGGPLMPGQQPMNFNQYRMITPYPPHMSYPGQRGAYPTGPFPPQGFTPHGPINTRQPYFPDRAGQRPGEESGGPPGRPAPPIITDKDLKGFDDMLDSGVQKGWAAQNTEVDYNAKIMFSDDENDDSHPNKEPNYDPREVRHSGDGRQKDRERRERDSDRGEERPKSYRSPQQQQWQNQSQNMAPNPRNSNYDNQPQQQHPHHDSQQPYPRSQDRHSQNYPHSRHNRSDHPMADDDE</sequence>
<evidence type="ECO:0000256" key="4">
    <source>
        <dbReference type="ARBA" id="ARBA00022679"/>
    </source>
</evidence>
<evidence type="ECO:0000259" key="7">
    <source>
        <dbReference type="PROSITE" id="PS50405"/>
    </source>
</evidence>
<feature type="compositionally biased region" description="Polar residues" evidence="5">
    <location>
        <begin position="360"/>
        <end position="373"/>
    </location>
</feature>
<dbReference type="Gene3D" id="1.20.1050.10">
    <property type="match status" value="1"/>
</dbReference>
<name>A0A7R9Q1D5_9ACAR</name>
<dbReference type="InterPro" id="IPR004045">
    <property type="entry name" value="Glutathione_S-Trfase_N"/>
</dbReference>
<feature type="compositionally biased region" description="Polar residues" evidence="5">
    <location>
        <begin position="394"/>
        <end position="411"/>
    </location>
</feature>
<dbReference type="SUPFAM" id="SSF47616">
    <property type="entry name" value="GST C-terminal domain-like"/>
    <property type="match status" value="1"/>
</dbReference>
<dbReference type="OrthoDB" id="1939715at2759"/>
<proteinExistence type="inferred from homology"/>
<accession>A0A7R9Q1D5</accession>
<feature type="non-terminal residue" evidence="8">
    <location>
        <position position="1"/>
    </location>
</feature>
<dbReference type="SFLD" id="SFLDG01205">
    <property type="entry name" value="AMPS.1"/>
    <property type="match status" value="1"/>
</dbReference>
<dbReference type="PANTHER" id="PTHR14038:SF0">
    <property type="entry name" value="LP18708P"/>
    <property type="match status" value="1"/>
</dbReference>
<evidence type="ECO:0000313" key="9">
    <source>
        <dbReference type="Proteomes" id="UP000759131"/>
    </source>
</evidence>
<dbReference type="SFLD" id="SFLDG00363">
    <property type="entry name" value="AMPS_(cytGST):_Alpha-__Mu-__Pi"/>
    <property type="match status" value="1"/>
</dbReference>
<feature type="compositionally biased region" description="Low complexity" evidence="5">
    <location>
        <begin position="760"/>
        <end position="770"/>
    </location>
</feature>
<dbReference type="InterPro" id="IPR004046">
    <property type="entry name" value="GST_C"/>
</dbReference>
<dbReference type="Proteomes" id="UP000759131">
    <property type="component" value="Unassembled WGS sequence"/>
</dbReference>
<dbReference type="InterPro" id="IPR009738">
    <property type="entry name" value="BAT2_N"/>
</dbReference>
<dbReference type="Pfam" id="PF07001">
    <property type="entry name" value="BAT2_N"/>
    <property type="match status" value="1"/>
</dbReference>
<feature type="compositionally biased region" description="Basic and acidic residues" evidence="5">
    <location>
        <begin position="714"/>
        <end position="754"/>
    </location>
</feature>
<dbReference type="Gene3D" id="3.40.30.10">
    <property type="entry name" value="Glutaredoxin"/>
    <property type="match status" value="1"/>
</dbReference>
<comment type="similarity">
    <text evidence="1">Belongs to the GST superfamily. Mu family.</text>
</comment>
<dbReference type="SUPFAM" id="SSF52833">
    <property type="entry name" value="Thioredoxin-like"/>
    <property type="match status" value="1"/>
</dbReference>
<evidence type="ECO:0000256" key="5">
    <source>
        <dbReference type="SAM" id="MobiDB-lite"/>
    </source>
</evidence>
<evidence type="ECO:0000256" key="3">
    <source>
        <dbReference type="ARBA" id="ARBA00022553"/>
    </source>
</evidence>
<feature type="domain" description="GST N-terminal" evidence="6">
    <location>
        <begin position="4"/>
        <end position="90"/>
    </location>
</feature>
<feature type="compositionally biased region" description="Polar residues" evidence="5">
    <location>
        <begin position="771"/>
        <end position="782"/>
    </location>
</feature>
<protein>
    <recommendedName>
        <fullName evidence="2">glutathione transferase</fullName>
        <ecNumber evidence="2">2.5.1.18</ecNumber>
    </recommendedName>
</protein>
<dbReference type="EMBL" id="OC860402">
    <property type="protein sequence ID" value="CAD7628556.1"/>
    <property type="molecule type" value="Genomic_DNA"/>
</dbReference>
<organism evidence="8">
    <name type="scientific">Medioppia subpectinata</name>
    <dbReference type="NCBI Taxonomy" id="1979941"/>
    <lineage>
        <taxon>Eukaryota</taxon>
        <taxon>Metazoa</taxon>
        <taxon>Ecdysozoa</taxon>
        <taxon>Arthropoda</taxon>
        <taxon>Chelicerata</taxon>
        <taxon>Arachnida</taxon>
        <taxon>Acari</taxon>
        <taxon>Acariformes</taxon>
        <taxon>Sarcoptiformes</taxon>
        <taxon>Oribatida</taxon>
        <taxon>Brachypylina</taxon>
        <taxon>Oppioidea</taxon>
        <taxon>Oppiidae</taxon>
        <taxon>Medioppia</taxon>
    </lineage>
</organism>
<dbReference type="SFLD" id="SFLDS00019">
    <property type="entry name" value="Glutathione_Transferase_(cytos"/>
    <property type="match status" value="1"/>
</dbReference>
<feature type="region of interest" description="Disordered" evidence="5">
    <location>
        <begin position="344"/>
        <end position="425"/>
    </location>
</feature>
<dbReference type="GO" id="GO:0004364">
    <property type="term" value="F:glutathione transferase activity"/>
    <property type="evidence" value="ECO:0007669"/>
    <property type="project" value="UniProtKB-EC"/>
</dbReference>
<dbReference type="FunFam" id="1.20.1050.10:FF:000003">
    <property type="entry name" value="Glutathione S-transferase 2"/>
    <property type="match status" value="1"/>
</dbReference>
<feature type="domain" description="GST C-terminal" evidence="7">
    <location>
        <begin position="92"/>
        <end position="210"/>
    </location>
</feature>
<dbReference type="Pfam" id="PF02798">
    <property type="entry name" value="GST_N"/>
    <property type="match status" value="1"/>
</dbReference>
<reference evidence="8" key="1">
    <citation type="submission" date="2020-11" db="EMBL/GenBank/DDBJ databases">
        <authorList>
            <person name="Tran Van P."/>
        </authorList>
    </citation>
    <scope>NUCLEOTIDE SEQUENCE</scope>
</reference>
<dbReference type="PROSITE" id="PS50405">
    <property type="entry name" value="GST_CTER"/>
    <property type="match status" value="1"/>
</dbReference>
<dbReference type="InterPro" id="IPR040079">
    <property type="entry name" value="Glutathione_S-Trfase"/>
</dbReference>
<evidence type="ECO:0000256" key="2">
    <source>
        <dbReference type="ARBA" id="ARBA00012452"/>
    </source>
</evidence>
<feature type="region of interest" description="Disordered" evidence="5">
    <location>
        <begin position="478"/>
        <end position="601"/>
    </location>
</feature>
<gene>
    <name evidence="8" type="ORF">OSB1V03_LOCUS8977</name>
</gene>
<dbReference type="InterPro" id="IPR036249">
    <property type="entry name" value="Thioredoxin-like_sf"/>
</dbReference>
<keyword evidence="3" id="KW-0597">Phosphoprotein</keyword>
<dbReference type="InterPro" id="IPR033184">
    <property type="entry name" value="PRRC2"/>
</dbReference>
<keyword evidence="9" id="KW-1185">Reference proteome</keyword>
<dbReference type="InterPro" id="IPR010987">
    <property type="entry name" value="Glutathione-S-Trfase_C-like"/>
</dbReference>